<sequence>MGAGSWGLAGLRSFELSIVAVIVLPWVWAERPLDTRVGWEKKATGTKREVL</sequence>
<dbReference type="EMBL" id="ML977558">
    <property type="protein sequence ID" value="KAF2006854.1"/>
    <property type="molecule type" value="Genomic_DNA"/>
</dbReference>
<gene>
    <name evidence="2" type="ORF">P154DRAFT_517325</name>
</gene>
<feature type="transmembrane region" description="Helical" evidence="1">
    <location>
        <begin position="6"/>
        <end position="28"/>
    </location>
</feature>
<organism evidence="2 3">
    <name type="scientific">Amniculicola lignicola CBS 123094</name>
    <dbReference type="NCBI Taxonomy" id="1392246"/>
    <lineage>
        <taxon>Eukaryota</taxon>
        <taxon>Fungi</taxon>
        <taxon>Dikarya</taxon>
        <taxon>Ascomycota</taxon>
        <taxon>Pezizomycotina</taxon>
        <taxon>Dothideomycetes</taxon>
        <taxon>Pleosporomycetidae</taxon>
        <taxon>Pleosporales</taxon>
        <taxon>Amniculicolaceae</taxon>
        <taxon>Amniculicola</taxon>
    </lineage>
</organism>
<keyword evidence="3" id="KW-1185">Reference proteome</keyword>
<accession>A0A6A5X0H6</accession>
<evidence type="ECO:0000256" key="1">
    <source>
        <dbReference type="SAM" id="Phobius"/>
    </source>
</evidence>
<protein>
    <submittedName>
        <fullName evidence="2">Uncharacterized protein</fullName>
    </submittedName>
</protein>
<evidence type="ECO:0000313" key="3">
    <source>
        <dbReference type="Proteomes" id="UP000799779"/>
    </source>
</evidence>
<dbReference type="AlphaFoldDB" id="A0A6A5X0H6"/>
<keyword evidence="1" id="KW-0812">Transmembrane</keyword>
<keyword evidence="1" id="KW-1133">Transmembrane helix</keyword>
<evidence type="ECO:0000313" key="2">
    <source>
        <dbReference type="EMBL" id="KAF2006854.1"/>
    </source>
</evidence>
<keyword evidence="1" id="KW-0472">Membrane</keyword>
<proteinExistence type="predicted"/>
<reference evidence="2" key="1">
    <citation type="journal article" date="2020" name="Stud. Mycol.">
        <title>101 Dothideomycetes genomes: a test case for predicting lifestyles and emergence of pathogens.</title>
        <authorList>
            <person name="Haridas S."/>
            <person name="Albert R."/>
            <person name="Binder M."/>
            <person name="Bloem J."/>
            <person name="Labutti K."/>
            <person name="Salamov A."/>
            <person name="Andreopoulos B."/>
            <person name="Baker S."/>
            <person name="Barry K."/>
            <person name="Bills G."/>
            <person name="Bluhm B."/>
            <person name="Cannon C."/>
            <person name="Castanera R."/>
            <person name="Culley D."/>
            <person name="Daum C."/>
            <person name="Ezra D."/>
            <person name="Gonzalez J."/>
            <person name="Henrissat B."/>
            <person name="Kuo A."/>
            <person name="Liang C."/>
            <person name="Lipzen A."/>
            <person name="Lutzoni F."/>
            <person name="Magnuson J."/>
            <person name="Mondo S."/>
            <person name="Nolan M."/>
            <person name="Ohm R."/>
            <person name="Pangilinan J."/>
            <person name="Park H.-J."/>
            <person name="Ramirez L."/>
            <person name="Alfaro M."/>
            <person name="Sun H."/>
            <person name="Tritt A."/>
            <person name="Yoshinaga Y."/>
            <person name="Zwiers L.-H."/>
            <person name="Turgeon B."/>
            <person name="Goodwin S."/>
            <person name="Spatafora J."/>
            <person name="Crous P."/>
            <person name="Grigoriev I."/>
        </authorList>
    </citation>
    <scope>NUCLEOTIDE SEQUENCE</scope>
    <source>
        <strain evidence="2">CBS 123094</strain>
    </source>
</reference>
<dbReference type="Proteomes" id="UP000799779">
    <property type="component" value="Unassembled WGS sequence"/>
</dbReference>
<name>A0A6A5X0H6_9PLEO</name>